<dbReference type="AlphaFoldDB" id="A0A4Z2HQE3"/>
<evidence type="ECO:0000313" key="2">
    <source>
        <dbReference type="EMBL" id="TNN67505.1"/>
    </source>
</evidence>
<sequence length="117" mass="12354">MLSGCGSEQVLSLLLSTEARVDGDDDAKQADSAAKDFHNEDLHEEVGVLGVGQSRSAAHDANADATEEVGEADSQTGSEHGVLRRLHICRAIAAVELRKVKAKLQVNSAAACRRMSV</sequence>
<proteinExistence type="predicted"/>
<keyword evidence="3" id="KW-1185">Reference proteome</keyword>
<accession>A0A4Z2HQE3</accession>
<protein>
    <submittedName>
        <fullName evidence="2">Uncharacterized protein</fullName>
    </submittedName>
</protein>
<dbReference type="EMBL" id="SRLO01000203">
    <property type="protein sequence ID" value="TNN67505.1"/>
    <property type="molecule type" value="Genomic_DNA"/>
</dbReference>
<reference evidence="2 3" key="1">
    <citation type="submission" date="2019-03" db="EMBL/GenBank/DDBJ databases">
        <title>First draft genome of Liparis tanakae, snailfish: a comprehensive survey of snailfish specific genes.</title>
        <authorList>
            <person name="Kim W."/>
            <person name="Song I."/>
            <person name="Jeong J.-H."/>
            <person name="Kim D."/>
            <person name="Kim S."/>
            <person name="Ryu S."/>
            <person name="Song J.Y."/>
            <person name="Lee S.K."/>
        </authorList>
    </citation>
    <scope>NUCLEOTIDE SEQUENCE [LARGE SCALE GENOMIC DNA]</scope>
    <source>
        <tissue evidence="2">Muscle</tissue>
    </source>
</reference>
<gene>
    <name evidence="2" type="ORF">EYF80_022311</name>
</gene>
<feature type="region of interest" description="Disordered" evidence="1">
    <location>
        <begin position="53"/>
        <end position="79"/>
    </location>
</feature>
<organism evidence="2 3">
    <name type="scientific">Liparis tanakae</name>
    <name type="common">Tanaka's snailfish</name>
    <dbReference type="NCBI Taxonomy" id="230148"/>
    <lineage>
        <taxon>Eukaryota</taxon>
        <taxon>Metazoa</taxon>
        <taxon>Chordata</taxon>
        <taxon>Craniata</taxon>
        <taxon>Vertebrata</taxon>
        <taxon>Euteleostomi</taxon>
        <taxon>Actinopterygii</taxon>
        <taxon>Neopterygii</taxon>
        <taxon>Teleostei</taxon>
        <taxon>Neoteleostei</taxon>
        <taxon>Acanthomorphata</taxon>
        <taxon>Eupercaria</taxon>
        <taxon>Perciformes</taxon>
        <taxon>Cottioidei</taxon>
        <taxon>Cottales</taxon>
        <taxon>Liparidae</taxon>
        <taxon>Liparis</taxon>
    </lineage>
</organism>
<name>A0A4Z2HQE3_9TELE</name>
<evidence type="ECO:0000313" key="3">
    <source>
        <dbReference type="Proteomes" id="UP000314294"/>
    </source>
</evidence>
<evidence type="ECO:0000256" key="1">
    <source>
        <dbReference type="SAM" id="MobiDB-lite"/>
    </source>
</evidence>
<dbReference type="Proteomes" id="UP000314294">
    <property type="component" value="Unassembled WGS sequence"/>
</dbReference>
<comment type="caution">
    <text evidence="2">The sequence shown here is derived from an EMBL/GenBank/DDBJ whole genome shotgun (WGS) entry which is preliminary data.</text>
</comment>